<reference evidence="2 3" key="1">
    <citation type="submission" date="2019-03" db="EMBL/GenBank/DDBJ databases">
        <title>Genomic Encyclopedia of Type Strains, Phase IV (KMG-IV): sequencing the most valuable type-strain genomes for metagenomic binning, comparative biology and taxonomic classification.</title>
        <authorList>
            <person name="Goeker M."/>
        </authorList>
    </citation>
    <scope>NUCLEOTIDE SEQUENCE [LARGE SCALE GENOMIC DNA]</scope>
    <source>
        <strain evidence="2 3">DSM 24591</strain>
    </source>
</reference>
<evidence type="ECO:0000256" key="1">
    <source>
        <dbReference type="SAM" id="SignalP"/>
    </source>
</evidence>
<evidence type="ECO:0000313" key="2">
    <source>
        <dbReference type="EMBL" id="TCT07330.1"/>
    </source>
</evidence>
<gene>
    <name evidence="2" type="ORF">EDC26_10654</name>
</gene>
<keyword evidence="3" id="KW-1185">Reference proteome</keyword>
<name>A0A4R3M2H4_9BURK</name>
<feature type="chain" id="PRO_5020345018" evidence="1">
    <location>
        <begin position="26"/>
        <end position="100"/>
    </location>
</feature>
<dbReference type="InterPro" id="IPR021647">
    <property type="entry name" value="CusF_Ec"/>
</dbReference>
<protein>
    <submittedName>
        <fullName evidence="2">Copper binding protein CusF</fullName>
    </submittedName>
</protein>
<accession>A0A4R3M2H4</accession>
<dbReference type="InterPro" id="IPR042230">
    <property type="entry name" value="CusF_sf"/>
</dbReference>
<dbReference type="AlphaFoldDB" id="A0A4R3M2H4"/>
<feature type="signal peptide" evidence="1">
    <location>
        <begin position="1"/>
        <end position="25"/>
    </location>
</feature>
<proteinExistence type="predicted"/>
<dbReference type="Proteomes" id="UP000295525">
    <property type="component" value="Unassembled WGS sequence"/>
</dbReference>
<dbReference type="Gene3D" id="2.40.50.320">
    <property type="entry name" value="Copper binding periplasmic protein CusF"/>
    <property type="match status" value="1"/>
</dbReference>
<sequence>MFLSNRLGRQAVMAGLMLTSVYAVTAQAQQASASGEVRRVDAAAGKVAIKQGAIADLQLPAMTLIYQIDPSLLKGIQPGDKVSFTAKREGGKYIVTQIKK</sequence>
<keyword evidence="1" id="KW-0732">Signal</keyword>
<dbReference type="EMBL" id="SMAJ01000006">
    <property type="protein sequence ID" value="TCT07330.1"/>
    <property type="molecule type" value="Genomic_DNA"/>
</dbReference>
<comment type="caution">
    <text evidence="2">The sequence shown here is derived from an EMBL/GenBank/DDBJ whole genome shotgun (WGS) entry which is preliminary data.</text>
</comment>
<dbReference type="Pfam" id="PF11604">
    <property type="entry name" value="CusF_Ec"/>
    <property type="match status" value="1"/>
</dbReference>
<evidence type="ECO:0000313" key="3">
    <source>
        <dbReference type="Proteomes" id="UP000295525"/>
    </source>
</evidence>
<organism evidence="2 3">
    <name type="scientific">Paralcaligenes ureilyticus</name>
    <dbReference type="NCBI Taxonomy" id="627131"/>
    <lineage>
        <taxon>Bacteria</taxon>
        <taxon>Pseudomonadati</taxon>
        <taxon>Pseudomonadota</taxon>
        <taxon>Betaproteobacteria</taxon>
        <taxon>Burkholderiales</taxon>
        <taxon>Alcaligenaceae</taxon>
        <taxon>Paralcaligenes</taxon>
    </lineage>
</organism>
<dbReference type="OrthoDB" id="9180744at2"/>